<protein>
    <submittedName>
        <fullName evidence="1">Uncharacterized protein</fullName>
    </submittedName>
</protein>
<accession>A0A4R0H2K1</accession>
<keyword evidence="2" id="KW-1185">Reference proteome</keyword>
<dbReference type="OrthoDB" id="5193241at2"/>
<name>A0A4R0H2K1_9ACTN</name>
<dbReference type="AlphaFoldDB" id="A0A4R0H2K1"/>
<gene>
    <name evidence="1" type="ORF">E0H45_41420</name>
</gene>
<comment type="caution">
    <text evidence="1">The sequence shown here is derived from an EMBL/GenBank/DDBJ whole genome shotgun (WGS) entry which is preliminary data.</text>
</comment>
<evidence type="ECO:0000313" key="1">
    <source>
        <dbReference type="EMBL" id="TCC01929.1"/>
    </source>
</evidence>
<evidence type="ECO:0000313" key="2">
    <source>
        <dbReference type="Proteomes" id="UP000292346"/>
    </source>
</evidence>
<dbReference type="RefSeq" id="WP_131348122.1">
    <property type="nucleotide sequence ID" value="NZ_SJJZ01000006.1"/>
</dbReference>
<proteinExistence type="predicted"/>
<sequence>MTRQRWDDDERLLEDLAEAVRGTQPLADTIAAQAEGVLSWRTIDEDLLQASLTFDSSLEAVAGTRAEPGQTRLLVFSSTPLSMELEVTQDEVVGQILPPGPGEIYVETPDGTEFSVSADESGFFELPSLPADAVRLRCDTATGRVVTDWVRL</sequence>
<dbReference type="EMBL" id="SJJZ01000006">
    <property type="protein sequence ID" value="TCC01929.1"/>
    <property type="molecule type" value="Genomic_DNA"/>
</dbReference>
<organism evidence="1 2">
    <name type="scientific">Kribbella soli</name>
    <dbReference type="NCBI Taxonomy" id="1124743"/>
    <lineage>
        <taxon>Bacteria</taxon>
        <taxon>Bacillati</taxon>
        <taxon>Actinomycetota</taxon>
        <taxon>Actinomycetes</taxon>
        <taxon>Propionibacteriales</taxon>
        <taxon>Kribbellaceae</taxon>
        <taxon>Kribbella</taxon>
    </lineage>
</organism>
<reference evidence="1 2" key="1">
    <citation type="submission" date="2019-02" db="EMBL/GenBank/DDBJ databases">
        <title>Kribbella capetownensis sp. nov. and Kribbella speibonae sp. nov., isolated from soil.</title>
        <authorList>
            <person name="Curtis S.M."/>
            <person name="Norton I."/>
            <person name="Everest G.J."/>
            <person name="Meyers P.R."/>
        </authorList>
    </citation>
    <scope>NUCLEOTIDE SEQUENCE [LARGE SCALE GENOMIC DNA]</scope>
    <source>
        <strain evidence="1 2">KCTC 29219</strain>
    </source>
</reference>
<dbReference type="Proteomes" id="UP000292346">
    <property type="component" value="Unassembled WGS sequence"/>
</dbReference>